<dbReference type="InterPro" id="IPR005162">
    <property type="entry name" value="Retrotrans_gag_dom"/>
</dbReference>
<dbReference type="AlphaFoldDB" id="A0A0B7NBS1"/>
<accession>A0A0B7NBS1</accession>
<dbReference type="OrthoDB" id="2266810at2759"/>
<evidence type="ECO:0000313" key="2">
    <source>
        <dbReference type="EMBL" id="CEP12414.1"/>
    </source>
</evidence>
<gene>
    <name evidence="2" type="primary">PARPA_06351.1 scaffold 21420</name>
</gene>
<name>A0A0B7NBS1_9FUNG</name>
<sequence>MEFYLQEIDSAEPSEILTSFESFKDLITMVFGDSNPIMNTESAIRSLKQTGSVAIYATEFRRLSMLL</sequence>
<dbReference type="EMBL" id="LN727632">
    <property type="protein sequence ID" value="CEP12414.1"/>
    <property type="molecule type" value="Genomic_DNA"/>
</dbReference>
<proteinExistence type="predicted"/>
<dbReference type="Proteomes" id="UP000054107">
    <property type="component" value="Unassembled WGS sequence"/>
</dbReference>
<evidence type="ECO:0000259" key="1">
    <source>
        <dbReference type="Pfam" id="PF03732"/>
    </source>
</evidence>
<protein>
    <recommendedName>
        <fullName evidence="1">Retrotransposon gag domain-containing protein</fullName>
    </recommendedName>
</protein>
<reference evidence="2 3" key="1">
    <citation type="submission" date="2014-09" db="EMBL/GenBank/DDBJ databases">
        <authorList>
            <person name="Ellenberger Sabrina"/>
        </authorList>
    </citation>
    <scope>NUCLEOTIDE SEQUENCE [LARGE SCALE GENOMIC DNA]</scope>
    <source>
        <strain evidence="2 3">CBS 412.66</strain>
    </source>
</reference>
<keyword evidence="3" id="KW-1185">Reference proteome</keyword>
<organism evidence="2 3">
    <name type="scientific">Parasitella parasitica</name>
    <dbReference type="NCBI Taxonomy" id="35722"/>
    <lineage>
        <taxon>Eukaryota</taxon>
        <taxon>Fungi</taxon>
        <taxon>Fungi incertae sedis</taxon>
        <taxon>Mucoromycota</taxon>
        <taxon>Mucoromycotina</taxon>
        <taxon>Mucoromycetes</taxon>
        <taxon>Mucorales</taxon>
        <taxon>Mucorineae</taxon>
        <taxon>Mucoraceae</taxon>
        <taxon>Parasitella</taxon>
    </lineage>
</organism>
<dbReference type="Pfam" id="PF03732">
    <property type="entry name" value="Retrotrans_gag"/>
    <property type="match status" value="1"/>
</dbReference>
<evidence type="ECO:0000313" key="3">
    <source>
        <dbReference type="Proteomes" id="UP000054107"/>
    </source>
</evidence>
<feature type="domain" description="Retrotransposon gag" evidence="1">
    <location>
        <begin position="10"/>
        <end position="64"/>
    </location>
</feature>